<dbReference type="PANTHER" id="PTHR43304:SF1">
    <property type="entry name" value="PAC DOMAIN-CONTAINING PROTEIN"/>
    <property type="match status" value="1"/>
</dbReference>
<dbReference type="InterPro" id="IPR013655">
    <property type="entry name" value="PAS_fold_3"/>
</dbReference>
<protein>
    <recommendedName>
        <fullName evidence="2">histidine kinase</fullName>
        <ecNumber evidence="2">2.7.13.3</ecNumber>
    </recommendedName>
</protein>
<dbReference type="InterPro" id="IPR000014">
    <property type="entry name" value="PAS"/>
</dbReference>
<dbReference type="Gene3D" id="2.10.70.100">
    <property type="match status" value="1"/>
</dbReference>
<dbReference type="Pfam" id="PF08447">
    <property type="entry name" value="PAS_3"/>
    <property type="match status" value="1"/>
</dbReference>
<dbReference type="EMBL" id="AP022593">
    <property type="protein sequence ID" value="BBY50707.1"/>
    <property type="molecule type" value="Genomic_DNA"/>
</dbReference>
<keyword evidence="4" id="KW-0808">Transferase</keyword>
<dbReference type="KEGG" id="marz:MARA_41750"/>
<accession>A0A7I7S1I3</accession>
<gene>
    <name evidence="7" type="ORF">MARA_41750</name>
</gene>
<evidence type="ECO:0000256" key="4">
    <source>
        <dbReference type="ARBA" id="ARBA00022679"/>
    </source>
</evidence>
<dbReference type="Pfam" id="PF03861">
    <property type="entry name" value="ANTAR"/>
    <property type="match status" value="1"/>
</dbReference>
<feature type="domain" description="ANTAR" evidence="6">
    <location>
        <begin position="137"/>
        <end position="198"/>
    </location>
</feature>
<dbReference type="Gene3D" id="3.30.450.20">
    <property type="entry name" value="PAS domain"/>
    <property type="match status" value="1"/>
</dbReference>
<proteinExistence type="predicted"/>
<dbReference type="NCBIfam" id="TIGR00229">
    <property type="entry name" value="sensory_box"/>
    <property type="match status" value="1"/>
</dbReference>
<keyword evidence="8" id="KW-1185">Reference proteome</keyword>
<organism evidence="7 8">
    <name type="scientific">Mycolicibacterium arabiense</name>
    <dbReference type="NCBI Taxonomy" id="1286181"/>
    <lineage>
        <taxon>Bacteria</taxon>
        <taxon>Bacillati</taxon>
        <taxon>Actinomycetota</taxon>
        <taxon>Actinomycetes</taxon>
        <taxon>Mycobacteriales</taxon>
        <taxon>Mycobacteriaceae</taxon>
        <taxon>Mycolicibacterium</taxon>
    </lineage>
</organism>
<evidence type="ECO:0000256" key="3">
    <source>
        <dbReference type="ARBA" id="ARBA00022553"/>
    </source>
</evidence>
<keyword evidence="5" id="KW-0418">Kinase</keyword>
<dbReference type="SMART" id="SM01012">
    <property type="entry name" value="ANTAR"/>
    <property type="match status" value="1"/>
</dbReference>
<evidence type="ECO:0000256" key="1">
    <source>
        <dbReference type="ARBA" id="ARBA00000085"/>
    </source>
</evidence>
<dbReference type="GO" id="GO:0004673">
    <property type="term" value="F:protein histidine kinase activity"/>
    <property type="evidence" value="ECO:0007669"/>
    <property type="project" value="UniProtKB-EC"/>
</dbReference>
<dbReference type="InterPro" id="IPR005561">
    <property type="entry name" value="ANTAR"/>
</dbReference>
<dbReference type="SUPFAM" id="SSF52172">
    <property type="entry name" value="CheY-like"/>
    <property type="match status" value="1"/>
</dbReference>
<evidence type="ECO:0000256" key="2">
    <source>
        <dbReference type="ARBA" id="ARBA00012438"/>
    </source>
</evidence>
<reference evidence="7 8" key="1">
    <citation type="journal article" date="2019" name="Emerg. Microbes Infect.">
        <title>Comprehensive subspecies identification of 175 nontuberculous mycobacteria species based on 7547 genomic profiles.</title>
        <authorList>
            <person name="Matsumoto Y."/>
            <person name="Kinjo T."/>
            <person name="Motooka D."/>
            <person name="Nabeya D."/>
            <person name="Jung N."/>
            <person name="Uechi K."/>
            <person name="Horii T."/>
            <person name="Iida T."/>
            <person name="Fujita J."/>
            <person name="Nakamura S."/>
        </authorList>
    </citation>
    <scope>NUCLEOTIDE SEQUENCE [LARGE SCALE GENOMIC DNA]</scope>
    <source>
        <strain evidence="7 8">JCM 18538</strain>
    </source>
</reference>
<comment type="catalytic activity">
    <reaction evidence="1">
        <text>ATP + protein L-histidine = ADP + protein N-phospho-L-histidine.</text>
        <dbReference type="EC" id="2.7.13.3"/>
    </reaction>
</comment>
<sequence>MDDDLSPPDSDTDDEAPGDLDRALLAGKSQRVGRFQYDYGTDTWTWSDAVARMHGYEPGEVEPTTELMLRHRHPEDVANVTASLAKTQAPFSGRHRIVTKAGDVRRVVVVGEVVKDDDGEVLATRGFFVDVTAAVKEDVQKGVTDELQHIVAHRAVIDQAKGMLMAIYDISDDAAFEVMRWRSQEMNVKLYDIATELVAQVPGLLAVRDHDQNPINRLLMTLKGEGR</sequence>
<dbReference type="Proteomes" id="UP000467428">
    <property type="component" value="Chromosome"/>
</dbReference>
<dbReference type="PANTHER" id="PTHR43304">
    <property type="entry name" value="PHYTOCHROME-LIKE PROTEIN CPH1"/>
    <property type="match status" value="1"/>
</dbReference>
<dbReference type="PROSITE" id="PS50921">
    <property type="entry name" value="ANTAR"/>
    <property type="match status" value="1"/>
</dbReference>
<evidence type="ECO:0000256" key="5">
    <source>
        <dbReference type="ARBA" id="ARBA00022777"/>
    </source>
</evidence>
<dbReference type="Gene3D" id="1.10.10.10">
    <property type="entry name" value="Winged helix-like DNA-binding domain superfamily/Winged helix DNA-binding domain"/>
    <property type="match status" value="1"/>
</dbReference>
<evidence type="ECO:0000313" key="7">
    <source>
        <dbReference type="EMBL" id="BBY50707.1"/>
    </source>
</evidence>
<dbReference type="EC" id="2.7.13.3" evidence="2"/>
<dbReference type="InterPro" id="IPR011006">
    <property type="entry name" value="CheY-like_superfamily"/>
</dbReference>
<dbReference type="InterPro" id="IPR035965">
    <property type="entry name" value="PAS-like_dom_sf"/>
</dbReference>
<geneLocation type="plasmid" evidence="8">
    <name>pjcm18538 dna</name>
</geneLocation>
<name>A0A7I7S1I3_9MYCO</name>
<dbReference type="SUPFAM" id="SSF55785">
    <property type="entry name" value="PYP-like sensor domain (PAS domain)"/>
    <property type="match status" value="1"/>
</dbReference>
<dbReference type="InterPro" id="IPR036388">
    <property type="entry name" value="WH-like_DNA-bd_sf"/>
</dbReference>
<dbReference type="InterPro" id="IPR052162">
    <property type="entry name" value="Sensor_kinase/Photoreceptor"/>
</dbReference>
<dbReference type="GO" id="GO:0003723">
    <property type="term" value="F:RNA binding"/>
    <property type="evidence" value="ECO:0007669"/>
    <property type="project" value="InterPro"/>
</dbReference>
<evidence type="ECO:0000259" key="6">
    <source>
        <dbReference type="PROSITE" id="PS50921"/>
    </source>
</evidence>
<dbReference type="RefSeq" id="WP_163920346.1">
    <property type="nucleotide sequence ID" value="NZ_AP022593.1"/>
</dbReference>
<keyword evidence="3" id="KW-0597">Phosphoprotein</keyword>
<evidence type="ECO:0000313" key="8">
    <source>
        <dbReference type="Proteomes" id="UP000467428"/>
    </source>
</evidence>
<dbReference type="AlphaFoldDB" id="A0A7I7S1I3"/>